<dbReference type="Gene3D" id="1.10.3380.10">
    <property type="entry name" value="Sec63 N-terminal domain-like domain"/>
    <property type="match status" value="1"/>
</dbReference>
<dbReference type="SUPFAM" id="SSF158702">
    <property type="entry name" value="Sec63 N-terminal domain-like"/>
    <property type="match status" value="1"/>
</dbReference>
<evidence type="ECO:0000256" key="3">
    <source>
        <dbReference type="ARBA" id="ARBA00022728"/>
    </source>
</evidence>
<evidence type="ECO:0000259" key="10">
    <source>
        <dbReference type="PROSITE" id="PS51192"/>
    </source>
</evidence>
<dbReference type="SMART" id="SM00487">
    <property type="entry name" value="DEXDc"/>
    <property type="match status" value="2"/>
</dbReference>
<dbReference type="FunFam" id="2.60.40.150:FF:000004">
    <property type="entry name" value="RNA helicase, activating signal cointegrator 1"/>
    <property type="match status" value="1"/>
</dbReference>
<dbReference type="CDD" id="cd18795">
    <property type="entry name" value="SF2_C_Ski2"/>
    <property type="match status" value="1"/>
</dbReference>
<dbReference type="Gene3D" id="3.40.50.300">
    <property type="entry name" value="P-loop containing nucleotide triphosphate hydrolases"/>
    <property type="match status" value="3"/>
</dbReference>
<proteinExistence type="inferred from homology"/>
<dbReference type="InterPro" id="IPR004179">
    <property type="entry name" value="Sec63-dom"/>
</dbReference>
<dbReference type="InterPro" id="IPR011545">
    <property type="entry name" value="DEAD/DEAH_box_helicase_dom"/>
</dbReference>
<dbReference type="InterPro" id="IPR036390">
    <property type="entry name" value="WH_DNA-bd_sf"/>
</dbReference>
<dbReference type="FunFam" id="3.40.50.300:FF:000102">
    <property type="entry name" value="RNA helicase, activating signal cointegrator 1"/>
    <property type="match status" value="1"/>
</dbReference>
<dbReference type="Gene3D" id="1.10.10.10">
    <property type="entry name" value="Winged helix-like DNA-binding domain superfamily/Winged helix DNA-binding domain"/>
    <property type="match status" value="1"/>
</dbReference>
<dbReference type="GO" id="GO:0003724">
    <property type="term" value="F:RNA helicase activity"/>
    <property type="evidence" value="ECO:0007669"/>
    <property type="project" value="UniProtKB-EC"/>
</dbReference>
<accession>A0AAW2Q302</accession>
<dbReference type="SUPFAM" id="SSF52540">
    <property type="entry name" value="P-loop containing nucleoside triphosphate hydrolases"/>
    <property type="match status" value="3"/>
</dbReference>
<keyword evidence="7" id="KW-0067">ATP-binding</keyword>
<dbReference type="InterPro" id="IPR035892">
    <property type="entry name" value="C2_domain_sf"/>
</dbReference>
<dbReference type="CDD" id="cd18019">
    <property type="entry name" value="DEXHc_Brr2_1"/>
    <property type="match status" value="1"/>
</dbReference>
<dbReference type="SUPFAM" id="SSF46785">
    <property type="entry name" value="Winged helix' DNA-binding domain"/>
    <property type="match status" value="1"/>
</dbReference>
<keyword evidence="3" id="KW-0508">mRNA splicing</keyword>
<dbReference type="InterPro" id="IPR014001">
    <property type="entry name" value="Helicase_ATP-bd"/>
</dbReference>
<dbReference type="Pfam" id="PF02889">
    <property type="entry name" value="Sec63"/>
    <property type="match status" value="1"/>
</dbReference>
<dbReference type="FunFam" id="3.40.50.300:FF:000062">
    <property type="entry name" value="U5 small nuclear ribonucleoprotein helicase"/>
    <property type="match status" value="1"/>
</dbReference>
<dbReference type="GO" id="GO:0003676">
    <property type="term" value="F:nucleic acid binding"/>
    <property type="evidence" value="ECO:0007669"/>
    <property type="project" value="InterPro"/>
</dbReference>
<dbReference type="InterPro" id="IPR001650">
    <property type="entry name" value="Helicase_C-like"/>
</dbReference>
<dbReference type="InterPro" id="IPR003593">
    <property type="entry name" value="AAA+_ATPase"/>
</dbReference>
<dbReference type="PANTHER" id="PTHR47961">
    <property type="entry name" value="DNA POLYMERASE THETA, PUTATIVE (AFU_ORTHOLOGUE AFUA_1G05260)-RELATED"/>
    <property type="match status" value="1"/>
</dbReference>
<keyword evidence="6 12" id="KW-0347">Helicase</keyword>
<evidence type="ECO:0000256" key="4">
    <source>
        <dbReference type="ARBA" id="ARBA00022741"/>
    </source>
</evidence>
<dbReference type="InterPro" id="IPR057842">
    <property type="entry name" value="WH_MER3"/>
</dbReference>
<evidence type="ECO:0000256" key="7">
    <source>
        <dbReference type="ARBA" id="ARBA00022840"/>
    </source>
</evidence>
<dbReference type="GO" id="GO:0016787">
    <property type="term" value="F:hydrolase activity"/>
    <property type="evidence" value="ECO:0007669"/>
    <property type="project" value="UniProtKB-KW"/>
</dbReference>
<keyword evidence="3" id="KW-0507">mRNA processing</keyword>
<feature type="compositionally biased region" description="Basic and acidic residues" evidence="9">
    <location>
        <begin position="35"/>
        <end position="44"/>
    </location>
</feature>
<dbReference type="EC" id="3.6.4.13" evidence="2"/>
<keyword evidence="3" id="KW-0747">Spliceosome</keyword>
<evidence type="ECO:0000256" key="8">
    <source>
        <dbReference type="ARBA" id="ARBA00047984"/>
    </source>
</evidence>
<dbReference type="PROSITE" id="PS51192">
    <property type="entry name" value="HELICASE_ATP_BIND_1"/>
    <property type="match status" value="2"/>
</dbReference>
<dbReference type="FunFam" id="1.10.150.20:FF:000004">
    <property type="entry name" value="U5 small nuclear ribonucleoprotein helicase"/>
    <property type="match status" value="1"/>
</dbReference>
<dbReference type="PROSITE" id="PS51194">
    <property type="entry name" value="HELICASE_CTER"/>
    <property type="match status" value="1"/>
</dbReference>
<feature type="region of interest" description="Disordered" evidence="9">
    <location>
        <begin position="35"/>
        <end position="56"/>
    </location>
</feature>
<dbReference type="InterPro" id="IPR036388">
    <property type="entry name" value="WH-like_DNA-bd_sf"/>
</dbReference>
<evidence type="ECO:0000256" key="9">
    <source>
        <dbReference type="SAM" id="MobiDB-lite"/>
    </source>
</evidence>
<keyword evidence="5" id="KW-0378">Hydrolase</keyword>
<dbReference type="EMBL" id="JACGWJ010000016">
    <property type="protein sequence ID" value="KAL0361935.1"/>
    <property type="molecule type" value="Genomic_DNA"/>
</dbReference>
<dbReference type="Pfam" id="PF00270">
    <property type="entry name" value="DEAD"/>
    <property type="match status" value="2"/>
</dbReference>
<evidence type="ECO:0000259" key="11">
    <source>
        <dbReference type="PROSITE" id="PS51194"/>
    </source>
</evidence>
<sequence length="1112" mass="126210">MMGLGPDHAAILEQLHATRATAKERQKHLEKSIREEARRLKDETGGDGDASVEGLRRSSCASSEASAIGFWRKKLVKISDMPDWAQPAFKGMSQLNRVQSKVYETALFTAENILLCAPTGAGKTNVAMLTILQQIALNMNEDGSINHSNYKIVYVAPMKALVAEVVGNLSNRLEQYGVKVKELSGDQTLTRQQIEETQIIVTTPEKWDIITRKSGDRTYTQLVKLLIIDEIHLLHDNRGPVLESIIARTVRQIETTKEHIRLVGLSATLPNYEDVAIFLRVKLDKGLFHFDNSYRPVPLAQQYIGITVKKPLQRFQLMNDVCYEKVIGVAGKHQVLIFVHSRKETTKTARAIRDTALANDTLGKFLKEDSASREILQSHTELVKSSDLKDLLPYGFAIHHAGMVRADRQIVEELFADGHVQVLVSTATLAWGVNLPAHTVIIKGTQIYNPEKGAWTELSPLDVMQMLGRAGRPQYDTYGEGIIITGHSELQYYLSLMNQQLPIESQFISKLADQLNAEIVLGTVQNAKEACKWLLYTYLCVRMVRNPTLYGLAPDVLKRDETLEERRADLIHSAATILDKNNLVKYDRKSGYFQVTDLGRIASYYYITHGTISTYNEHLKPTMGDIELCRLFSLSEEFKYVTVRQDEKMELAKLLDRVPIPIKESLEEPSAKINVLLQAYISQLKLEGLSLTSDMVFITQSAGRLMRALFEIVLKRGWAQLAEKALKLCKMIGKRMWSVQTPLRQFHGIPNEILMKLEKKDLAWERYYDLSSQEIGELIRFPKMGRTLHKFIHQFPKLNLSAHVQPITRSVLRVELTITPDFQWDDKVHGYVEPFWIIVEDNDGEYILHHEYFMLKKQYIDEDHTLNFTIPIYEPLPPQYFINVVSDRWLGAQTVLPVSFRHLILPEKYPPPTELLDLQPLPVTALRNPAYEAFINNSSISILSRPSGKTICAEFAILRNHQKGPDSVVRAVYIAPIEALAKERYLDWKKKFGEGLGMRVVELTGETATDLKLLEKGQIIISTPEKWDALSRRWKQRKHVQQVSLFIVDELHLIGGQGGPILEIIVSRMRYIASQLENKIRIVALSTSLANAKDLGEWIGATSHGLFNFPPG</sequence>
<dbReference type="GO" id="GO:0005524">
    <property type="term" value="F:ATP binding"/>
    <property type="evidence" value="ECO:0007669"/>
    <property type="project" value="UniProtKB-KW"/>
</dbReference>
<comment type="similarity">
    <text evidence="1">Belongs to the disease resistance NB-LRR family.</text>
</comment>
<evidence type="ECO:0000256" key="6">
    <source>
        <dbReference type="ARBA" id="ARBA00022806"/>
    </source>
</evidence>
<dbReference type="InterPro" id="IPR027417">
    <property type="entry name" value="P-loop_NTPase"/>
</dbReference>
<reference evidence="12" key="2">
    <citation type="journal article" date="2024" name="Plant">
        <title>Genomic evolution and insights into agronomic trait innovations of Sesamum species.</title>
        <authorList>
            <person name="Miao H."/>
            <person name="Wang L."/>
            <person name="Qu L."/>
            <person name="Liu H."/>
            <person name="Sun Y."/>
            <person name="Le M."/>
            <person name="Wang Q."/>
            <person name="Wei S."/>
            <person name="Zheng Y."/>
            <person name="Lin W."/>
            <person name="Duan Y."/>
            <person name="Cao H."/>
            <person name="Xiong S."/>
            <person name="Wang X."/>
            <person name="Wei L."/>
            <person name="Li C."/>
            <person name="Ma Q."/>
            <person name="Ju M."/>
            <person name="Zhao R."/>
            <person name="Li G."/>
            <person name="Mu C."/>
            <person name="Tian Q."/>
            <person name="Mei H."/>
            <person name="Zhang T."/>
            <person name="Gao T."/>
            <person name="Zhang H."/>
        </authorList>
    </citation>
    <scope>NUCLEOTIDE SEQUENCE</scope>
    <source>
        <strain evidence="12">G02</strain>
    </source>
</reference>
<dbReference type="SMART" id="SM00382">
    <property type="entry name" value="AAA"/>
    <property type="match status" value="1"/>
</dbReference>
<dbReference type="FunFam" id="1.10.3380.10:FF:000001">
    <property type="entry name" value="U5 small nuclear ribonucleoprotein helicase"/>
    <property type="match status" value="1"/>
</dbReference>
<dbReference type="Pfam" id="PF00271">
    <property type="entry name" value="Helicase_C"/>
    <property type="match status" value="1"/>
</dbReference>
<dbReference type="PANTHER" id="PTHR47961:SF4">
    <property type="entry name" value="ACTIVATING SIGNAL COINTEGRATOR 1 COMPLEX SUBUNIT 3"/>
    <property type="match status" value="1"/>
</dbReference>
<organism evidence="12">
    <name type="scientific">Sesamum radiatum</name>
    <name type="common">Black benniseed</name>
    <dbReference type="NCBI Taxonomy" id="300843"/>
    <lineage>
        <taxon>Eukaryota</taxon>
        <taxon>Viridiplantae</taxon>
        <taxon>Streptophyta</taxon>
        <taxon>Embryophyta</taxon>
        <taxon>Tracheophyta</taxon>
        <taxon>Spermatophyta</taxon>
        <taxon>Magnoliopsida</taxon>
        <taxon>eudicotyledons</taxon>
        <taxon>Gunneridae</taxon>
        <taxon>Pentapetalae</taxon>
        <taxon>asterids</taxon>
        <taxon>lamiids</taxon>
        <taxon>Lamiales</taxon>
        <taxon>Pedaliaceae</taxon>
        <taxon>Sesamum</taxon>
    </lineage>
</organism>
<dbReference type="SMART" id="SM00490">
    <property type="entry name" value="HELICc"/>
    <property type="match status" value="1"/>
</dbReference>
<dbReference type="Gene3D" id="1.10.150.20">
    <property type="entry name" value="5' to 3' exonuclease, C-terminal subdomain"/>
    <property type="match status" value="1"/>
</dbReference>
<gene>
    <name evidence="12" type="ORF">Sradi_3878000</name>
</gene>
<name>A0AAW2Q302_SESRA</name>
<protein>
    <recommendedName>
        <fullName evidence="2">RNA helicase</fullName>
        <ecNumber evidence="2">3.6.4.13</ecNumber>
    </recommendedName>
</protein>
<dbReference type="AlphaFoldDB" id="A0AAW2Q302"/>
<dbReference type="CDD" id="cd18021">
    <property type="entry name" value="DEXHc_Brr2_2"/>
    <property type="match status" value="1"/>
</dbReference>
<comment type="caution">
    <text evidence="12">The sequence shown here is derived from an EMBL/GenBank/DDBJ whole genome shotgun (WGS) entry which is preliminary data.</text>
</comment>
<dbReference type="InterPro" id="IPR050474">
    <property type="entry name" value="Hel308_SKI2-like"/>
</dbReference>
<keyword evidence="4" id="KW-0547">Nucleotide-binding</keyword>
<feature type="domain" description="Helicase C-terminal" evidence="11">
    <location>
        <begin position="313"/>
        <end position="515"/>
    </location>
</feature>
<dbReference type="FunFam" id="1.10.10.10:FF:000024">
    <property type="entry name" value="U5 small nuclear ribonucleoprotein helicase"/>
    <property type="match status" value="1"/>
</dbReference>
<feature type="domain" description="Helicase ATP-binding" evidence="10">
    <location>
        <begin position="930"/>
        <end position="1107"/>
    </location>
</feature>
<evidence type="ECO:0000256" key="1">
    <source>
        <dbReference type="ARBA" id="ARBA00008894"/>
    </source>
</evidence>
<dbReference type="GO" id="GO:0005681">
    <property type="term" value="C:spliceosomal complex"/>
    <property type="evidence" value="ECO:0007669"/>
    <property type="project" value="UniProtKB-KW"/>
</dbReference>
<reference evidence="12" key="1">
    <citation type="submission" date="2020-06" db="EMBL/GenBank/DDBJ databases">
        <authorList>
            <person name="Li T."/>
            <person name="Hu X."/>
            <person name="Zhang T."/>
            <person name="Song X."/>
            <person name="Zhang H."/>
            <person name="Dai N."/>
            <person name="Sheng W."/>
            <person name="Hou X."/>
            <person name="Wei L."/>
        </authorList>
    </citation>
    <scope>NUCLEOTIDE SEQUENCE</scope>
    <source>
        <strain evidence="12">G02</strain>
        <tissue evidence="12">Leaf</tissue>
    </source>
</reference>
<evidence type="ECO:0000256" key="5">
    <source>
        <dbReference type="ARBA" id="ARBA00022801"/>
    </source>
</evidence>
<comment type="catalytic activity">
    <reaction evidence="8">
        <text>ATP + H2O = ADP + phosphate + H(+)</text>
        <dbReference type="Rhea" id="RHEA:13065"/>
        <dbReference type="ChEBI" id="CHEBI:15377"/>
        <dbReference type="ChEBI" id="CHEBI:15378"/>
        <dbReference type="ChEBI" id="CHEBI:30616"/>
        <dbReference type="ChEBI" id="CHEBI:43474"/>
        <dbReference type="ChEBI" id="CHEBI:456216"/>
        <dbReference type="EC" id="3.6.4.13"/>
    </reaction>
</comment>
<dbReference type="Pfam" id="PF23445">
    <property type="entry name" value="WHD_SNRNP200"/>
    <property type="match status" value="1"/>
</dbReference>
<feature type="domain" description="Helicase ATP-binding" evidence="10">
    <location>
        <begin position="104"/>
        <end position="287"/>
    </location>
</feature>
<evidence type="ECO:0000313" key="12">
    <source>
        <dbReference type="EMBL" id="KAL0361935.1"/>
    </source>
</evidence>
<dbReference type="SMART" id="SM00973">
    <property type="entry name" value="Sec63"/>
    <property type="match status" value="1"/>
</dbReference>
<dbReference type="Gene3D" id="2.60.40.150">
    <property type="entry name" value="C2 domain"/>
    <property type="match status" value="1"/>
</dbReference>
<evidence type="ECO:0000256" key="2">
    <source>
        <dbReference type="ARBA" id="ARBA00012552"/>
    </source>
</evidence>